<dbReference type="EMBL" id="CAIJDP010000068">
    <property type="protein sequence ID" value="CAD0004615.1"/>
    <property type="molecule type" value="Genomic_DNA"/>
</dbReference>
<dbReference type="SUPFAM" id="SSF53756">
    <property type="entry name" value="UDP-Glycosyltransferase/glycogen phosphorylase"/>
    <property type="match status" value="1"/>
</dbReference>
<keyword evidence="2" id="KW-0808">Transferase</keyword>
<proteinExistence type="predicted"/>
<comment type="caution">
    <text evidence="2">The sequence shown here is derived from an EMBL/GenBank/DDBJ whole genome shotgun (WGS) entry which is preliminary data.</text>
</comment>
<dbReference type="Gene3D" id="3.40.50.2000">
    <property type="entry name" value="Glycogen Phosphorylase B"/>
    <property type="match status" value="2"/>
</dbReference>
<feature type="domain" description="Glycosyl transferase family 1" evidence="1">
    <location>
        <begin position="195"/>
        <end position="354"/>
    </location>
</feature>
<gene>
    <name evidence="2" type="primary">mshA_2</name>
    <name evidence="2" type="ORF">FLAT13_02377</name>
</gene>
<dbReference type="PANTHER" id="PTHR45947">
    <property type="entry name" value="SULFOQUINOVOSYL TRANSFERASE SQD2"/>
    <property type="match status" value="1"/>
</dbReference>
<sequence length="379" mass="43803">MKVLVSVVGRFHAFDLANQLQKAGVLSKLNTTYPNRIAKRWGIRTENIHSNISLEFLNRYFIRLFPFLKNSISIFLYKKQANSNKKFLSDADVLISWSGASLEAIIEAKKLNKITILERGSSHYSYQMRILQEEFLKFNKVFKPNYKVWQRELLEYELTDYVMVPSTYVKRSFIEQGFPEKKILLNPYGVDLSSFKQIEKEDDLFRVVFAGGLSFRKGAHYLLQAFNELDLPNSELWHLGTVTEEIKPIVERFQSDKIKYLGHKPQNELNRYYSQASVFVIMSLEEGLALVQPQAMACGLPLICTSNTGGEDLITKDGEEGFVIDIRDVNALKEKLLFLYQNPDVCREMGQKAKLKVSNGFTWNDYGVRYLEILNNIIK</sequence>
<dbReference type="PANTHER" id="PTHR45947:SF3">
    <property type="entry name" value="SULFOQUINOVOSYL TRANSFERASE SQD2"/>
    <property type="match status" value="1"/>
</dbReference>
<name>A0A6V6YYY0_9FLAO</name>
<dbReference type="InterPro" id="IPR001296">
    <property type="entry name" value="Glyco_trans_1"/>
</dbReference>
<dbReference type="EC" id="2.4.1.250" evidence="2"/>
<dbReference type="RefSeq" id="WP_180909034.1">
    <property type="nucleotide sequence ID" value="NZ_CAIJDP010000068.1"/>
</dbReference>
<dbReference type="CDD" id="cd03801">
    <property type="entry name" value="GT4_PimA-like"/>
    <property type="match status" value="1"/>
</dbReference>
<dbReference type="Proteomes" id="UP000530060">
    <property type="component" value="Unassembled WGS sequence"/>
</dbReference>
<dbReference type="Pfam" id="PF00534">
    <property type="entry name" value="Glycos_transf_1"/>
    <property type="match status" value="1"/>
</dbReference>
<dbReference type="InterPro" id="IPR050194">
    <property type="entry name" value="Glycosyltransferase_grp1"/>
</dbReference>
<evidence type="ECO:0000313" key="3">
    <source>
        <dbReference type="Proteomes" id="UP000530060"/>
    </source>
</evidence>
<dbReference type="GO" id="GO:0102710">
    <property type="term" value="F:D-inositol-3-phosphate glycosyltransferase activity"/>
    <property type="evidence" value="ECO:0007669"/>
    <property type="project" value="UniProtKB-EC"/>
</dbReference>
<dbReference type="AlphaFoldDB" id="A0A6V6YYY0"/>
<accession>A0A6V6YYY0</accession>
<protein>
    <submittedName>
        <fullName evidence="2">D-inositol-3-phosphate glycosyltransferase</fullName>
        <ecNumber evidence="2">2.4.1.250</ecNumber>
    </submittedName>
</protein>
<keyword evidence="3" id="KW-1185">Reference proteome</keyword>
<keyword evidence="2" id="KW-0328">Glycosyltransferase</keyword>
<evidence type="ECO:0000313" key="2">
    <source>
        <dbReference type="EMBL" id="CAD0004615.1"/>
    </source>
</evidence>
<organism evidence="2 3">
    <name type="scientific">Flavobacterium salmonis</name>
    <dbReference type="NCBI Taxonomy" id="2654844"/>
    <lineage>
        <taxon>Bacteria</taxon>
        <taxon>Pseudomonadati</taxon>
        <taxon>Bacteroidota</taxon>
        <taxon>Flavobacteriia</taxon>
        <taxon>Flavobacteriales</taxon>
        <taxon>Flavobacteriaceae</taxon>
        <taxon>Flavobacterium</taxon>
    </lineage>
</organism>
<reference evidence="2 3" key="1">
    <citation type="submission" date="2020-06" db="EMBL/GenBank/DDBJ databases">
        <authorList>
            <person name="Criscuolo A."/>
        </authorList>
    </citation>
    <scope>NUCLEOTIDE SEQUENCE [LARGE SCALE GENOMIC DNA]</scope>
    <source>
        <strain evidence="3">CIP 111411</strain>
    </source>
</reference>
<evidence type="ECO:0000259" key="1">
    <source>
        <dbReference type="Pfam" id="PF00534"/>
    </source>
</evidence>